<dbReference type="Gene3D" id="3.30.70.260">
    <property type="match status" value="1"/>
</dbReference>
<dbReference type="EMBL" id="CP102173">
    <property type="protein sequence ID" value="UUP13885.1"/>
    <property type="molecule type" value="Genomic_DNA"/>
</dbReference>
<dbReference type="InterPro" id="IPR045865">
    <property type="entry name" value="ACT-like_dom_sf"/>
</dbReference>
<gene>
    <name evidence="2" type="ORF">NQV15_00820</name>
</gene>
<evidence type="ECO:0000313" key="3">
    <source>
        <dbReference type="Proteomes" id="UP001316184"/>
    </source>
</evidence>
<dbReference type="SUPFAM" id="SSF55021">
    <property type="entry name" value="ACT-like"/>
    <property type="match status" value="1"/>
</dbReference>
<proteinExistence type="predicted"/>
<name>A0ABY5MA68_9ACTN</name>
<organism evidence="2 3">
    <name type="scientific">Aeromicrobium wangtongii</name>
    <dbReference type="NCBI Taxonomy" id="2969247"/>
    <lineage>
        <taxon>Bacteria</taxon>
        <taxon>Bacillati</taxon>
        <taxon>Actinomycetota</taxon>
        <taxon>Actinomycetes</taxon>
        <taxon>Propionibacteriales</taxon>
        <taxon>Nocardioidaceae</taxon>
        <taxon>Aeromicrobium</taxon>
    </lineage>
</organism>
<evidence type="ECO:0000313" key="2">
    <source>
        <dbReference type="EMBL" id="UUP13885.1"/>
    </source>
</evidence>
<dbReference type="InterPro" id="IPR002912">
    <property type="entry name" value="ACT_dom"/>
</dbReference>
<accession>A0ABY5MA68</accession>
<keyword evidence="3" id="KW-1185">Reference proteome</keyword>
<feature type="domain" description="ACT" evidence="1">
    <location>
        <begin position="4"/>
        <end position="78"/>
    </location>
</feature>
<sequence length="216" mass="22962">MAFLLRVELPDVPGSLGALATALGGAGADIEAIEIVERRADGRVVDDVLLELPPQVMPDALVTACHQLEGVNVAWISRYNAGANLSMDLEAIERFTEDPTKALSRLVEVIPETFRTDWAMALHRVDGLTQAIASSSTAPKLVAEADDWLGLRKAKVLREVPEWDSTVLAASPARGRDGKGMVVVVGRHGGPAFLPSEVARLGHMVSLAASVQSVRG</sequence>
<evidence type="ECO:0000259" key="1">
    <source>
        <dbReference type="PROSITE" id="PS51671"/>
    </source>
</evidence>
<dbReference type="Proteomes" id="UP001316184">
    <property type="component" value="Chromosome"/>
</dbReference>
<reference evidence="2 3" key="1">
    <citation type="submission" date="2022-08" db="EMBL/GenBank/DDBJ databases">
        <title>novel species in genus Aeromicrobium.</title>
        <authorList>
            <person name="Ye L."/>
        </authorList>
    </citation>
    <scope>NUCLEOTIDE SEQUENCE [LARGE SCALE GENOMIC DNA]</scope>
    <source>
        <strain evidence="3">zg-Y1379</strain>
    </source>
</reference>
<dbReference type="RefSeq" id="WP_232402933.1">
    <property type="nucleotide sequence ID" value="NZ_CP102173.1"/>
</dbReference>
<protein>
    <submittedName>
        <fullName evidence="2">Amino acid-binding protein</fullName>
    </submittedName>
</protein>
<dbReference type="PROSITE" id="PS51671">
    <property type="entry name" value="ACT"/>
    <property type="match status" value="1"/>
</dbReference>